<name>A0A5K7XFB1_9BACT</name>
<dbReference type="AlphaFoldDB" id="A0A5K7XFB1"/>
<protein>
    <submittedName>
        <fullName evidence="1">Uncharacterized protein</fullName>
    </submittedName>
</protein>
<sequence length="295" mass="32728">MNPTGRHPFRDHTPGRLAAGSALFAKVWFFMHDFHRLLAFTRAAENCYGLARQIVDGYSDAPEFSRFLSVEGRPYCQPTANWQARSHMDGAEKDFAALEDAVREWDGAARVAVDYVQKAASNQHFPVISVLGSSCASAHEAARQFAQAVRGVFSKVAGDGDIEQAFDLARLLVEFRTVPDFSAFIARESLAAEDLTPALPDDEEPDEVEVVEPLEADPAAVYFPRELHEEMGVSAPTWNTAARGAGVTPCRRGQRDHRYTKAERLAVLKYFADNSPTLANKKRAQELLEIEKKSK</sequence>
<proteinExistence type="predicted"/>
<evidence type="ECO:0000313" key="2">
    <source>
        <dbReference type="Proteomes" id="UP000326837"/>
    </source>
</evidence>
<gene>
    <name evidence="1" type="ORF">PLANPX_4339</name>
</gene>
<dbReference type="KEGG" id="lpav:PLANPX_4339"/>
<organism evidence="1 2">
    <name type="scientific">Lacipirellula parvula</name>
    <dbReference type="NCBI Taxonomy" id="2650471"/>
    <lineage>
        <taxon>Bacteria</taxon>
        <taxon>Pseudomonadati</taxon>
        <taxon>Planctomycetota</taxon>
        <taxon>Planctomycetia</taxon>
        <taxon>Pirellulales</taxon>
        <taxon>Lacipirellulaceae</taxon>
        <taxon>Lacipirellula</taxon>
    </lineage>
</organism>
<reference evidence="2" key="1">
    <citation type="submission" date="2019-10" db="EMBL/GenBank/DDBJ databases">
        <title>Lacipirellula parvula gen. nov., sp. nov., representing a lineage of planctomycetes widespread in freshwater anoxic habitats, and description of the family Lacipirellulaceae.</title>
        <authorList>
            <person name="Dedysh S.N."/>
            <person name="Kulichevskaya I.S."/>
            <person name="Beletsky A.V."/>
            <person name="Rakitin A.L."/>
            <person name="Mardanov A.V."/>
            <person name="Ivanova A.A."/>
            <person name="Saltykova V.X."/>
            <person name="Rijpstra W.I.C."/>
            <person name="Sinninghe Damste J.S."/>
            <person name="Ravin N.V."/>
        </authorList>
    </citation>
    <scope>NUCLEOTIDE SEQUENCE [LARGE SCALE GENOMIC DNA]</scope>
    <source>
        <strain evidence="2">PX69</strain>
    </source>
</reference>
<accession>A0A5K7XFB1</accession>
<evidence type="ECO:0000313" key="1">
    <source>
        <dbReference type="EMBL" id="BBO34727.1"/>
    </source>
</evidence>
<keyword evidence="2" id="KW-1185">Reference proteome</keyword>
<dbReference type="Proteomes" id="UP000326837">
    <property type="component" value="Chromosome"/>
</dbReference>
<dbReference type="EMBL" id="AP021861">
    <property type="protein sequence ID" value="BBO34727.1"/>
    <property type="molecule type" value="Genomic_DNA"/>
</dbReference>
<dbReference type="RefSeq" id="WP_152100250.1">
    <property type="nucleotide sequence ID" value="NZ_AP021861.1"/>
</dbReference>